<proteinExistence type="predicted"/>
<evidence type="ECO:0000313" key="1">
    <source>
        <dbReference type="EMBL" id="MBX65858.1"/>
    </source>
</evidence>
<dbReference type="AlphaFoldDB" id="A0A2P2QFT7"/>
<dbReference type="EMBL" id="GGEC01085374">
    <property type="protein sequence ID" value="MBX65858.1"/>
    <property type="molecule type" value="Transcribed_RNA"/>
</dbReference>
<sequence>MYLRSLVVWFILAPRDGMRRSLEKKSLWGRTSSMQKRRKKFLAQEYDILEESECLMLLSKFC</sequence>
<organism evidence="1">
    <name type="scientific">Rhizophora mucronata</name>
    <name type="common">Asiatic mangrove</name>
    <dbReference type="NCBI Taxonomy" id="61149"/>
    <lineage>
        <taxon>Eukaryota</taxon>
        <taxon>Viridiplantae</taxon>
        <taxon>Streptophyta</taxon>
        <taxon>Embryophyta</taxon>
        <taxon>Tracheophyta</taxon>
        <taxon>Spermatophyta</taxon>
        <taxon>Magnoliopsida</taxon>
        <taxon>eudicotyledons</taxon>
        <taxon>Gunneridae</taxon>
        <taxon>Pentapetalae</taxon>
        <taxon>rosids</taxon>
        <taxon>fabids</taxon>
        <taxon>Malpighiales</taxon>
        <taxon>Rhizophoraceae</taxon>
        <taxon>Rhizophora</taxon>
    </lineage>
</organism>
<name>A0A2P2QFT7_RHIMU</name>
<reference evidence="1" key="1">
    <citation type="submission" date="2018-02" db="EMBL/GenBank/DDBJ databases">
        <title>Rhizophora mucronata_Transcriptome.</title>
        <authorList>
            <person name="Meera S.P."/>
            <person name="Sreeshan A."/>
            <person name="Augustine A."/>
        </authorList>
    </citation>
    <scope>NUCLEOTIDE SEQUENCE</scope>
    <source>
        <tissue evidence="1">Leaf</tissue>
    </source>
</reference>
<accession>A0A2P2QFT7</accession>
<protein>
    <submittedName>
        <fullName evidence="1">Uncharacterized protein</fullName>
    </submittedName>
</protein>